<dbReference type="PANTHER" id="PTHR45947:SF3">
    <property type="entry name" value="SULFOQUINOVOSYL TRANSFERASE SQD2"/>
    <property type="match status" value="1"/>
</dbReference>
<protein>
    <submittedName>
        <fullName evidence="2">Glycosyltransferase</fullName>
    </submittedName>
</protein>
<accession>A0A7K3WQT9</accession>
<dbReference type="InterPro" id="IPR050194">
    <property type="entry name" value="Glycosyltransferase_grp1"/>
</dbReference>
<sequence>MKSTKAKVLIFTDWYLPGYKAGGPIRSCANLVHLLGDEIDFKVVCLDHDYLETEPYANVLPNKWINVGKADVWYISSDRLLQSTMKEIMLDLSDYQVYINGVFSKYFSVTPLIKANKLGRKITVAPRGMLAEGALSIKPQKKKAFLNLAKFLGLYRRVRFHATNADEANQIKKEIARKADIQVIPNLPSIPGKEAQRIEKHENSLKIISVARIAREKNTAFALECFRNIDSKFHVEINFVGTVYDSEYFSECKIIADTLPANVAVTFSGAMPSDSIAGLFAEAHLFFLPTLGENYGHAIIESLLNGLPVLISDKTPWKNLQNDGLGVEMPLSEPSGFVNYISQIAAMSQADYDLKFSNLSEKAASRVHLKENIEAYKLLFQ</sequence>
<organism evidence="2 3">
    <name type="scientific">Cryomorpha ignava</name>
    <dbReference type="NCBI Taxonomy" id="101383"/>
    <lineage>
        <taxon>Bacteria</taxon>
        <taxon>Pseudomonadati</taxon>
        <taxon>Bacteroidota</taxon>
        <taxon>Flavobacteriia</taxon>
        <taxon>Flavobacteriales</taxon>
        <taxon>Cryomorphaceae</taxon>
        <taxon>Cryomorpha</taxon>
    </lineage>
</organism>
<dbReference type="PANTHER" id="PTHR45947">
    <property type="entry name" value="SULFOQUINOVOSYL TRANSFERASE SQD2"/>
    <property type="match status" value="1"/>
</dbReference>
<dbReference type="Gene3D" id="3.40.50.2000">
    <property type="entry name" value="Glycogen Phosphorylase B"/>
    <property type="match status" value="2"/>
</dbReference>
<dbReference type="Proteomes" id="UP000486602">
    <property type="component" value="Unassembled WGS sequence"/>
</dbReference>
<dbReference type="RefSeq" id="WP_163285439.1">
    <property type="nucleotide sequence ID" value="NZ_JAAGVY010000019.1"/>
</dbReference>
<dbReference type="SUPFAM" id="SSF53756">
    <property type="entry name" value="UDP-Glycosyltransferase/glycogen phosphorylase"/>
    <property type="match status" value="1"/>
</dbReference>
<evidence type="ECO:0000313" key="2">
    <source>
        <dbReference type="EMBL" id="NEN24043.1"/>
    </source>
</evidence>
<dbReference type="Pfam" id="PF00534">
    <property type="entry name" value="Glycos_transf_1"/>
    <property type="match status" value="1"/>
</dbReference>
<feature type="domain" description="Glycosyl transferase family 1" evidence="1">
    <location>
        <begin position="196"/>
        <end position="318"/>
    </location>
</feature>
<evidence type="ECO:0000313" key="3">
    <source>
        <dbReference type="Proteomes" id="UP000486602"/>
    </source>
</evidence>
<keyword evidence="3" id="KW-1185">Reference proteome</keyword>
<evidence type="ECO:0000259" key="1">
    <source>
        <dbReference type="Pfam" id="PF00534"/>
    </source>
</evidence>
<keyword evidence="2" id="KW-0808">Transferase</keyword>
<dbReference type="EMBL" id="JAAGVY010000019">
    <property type="protein sequence ID" value="NEN24043.1"/>
    <property type="molecule type" value="Genomic_DNA"/>
</dbReference>
<name>A0A7K3WQT9_9FLAO</name>
<dbReference type="GO" id="GO:0016757">
    <property type="term" value="F:glycosyltransferase activity"/>
    <property type="evidence" value="ECO:0007669"/>
    <property type="project" value="InterPro"/>
</dbReference>
<reference evidence="2 3" key="1">
    <citation type="submission" date="2020-02" db="EMBL/GenBank/DDBJ databases">
        <title>Out from the shadows clarifying the taxonomy of the family Cryomorphaceae and related taxa by utilizing the GTDB taxonomic framework.</title>
        <authorList>
            <person name="Bowman J.P."/>
        </authorList>
    </citation>
    <scope>NUCLEOTIDE SEQUENCE [LARGE SCALE GENOMIC DNA]</scope>
    <source>
        <strain evidence="2 3">QSSC 1-22</strain>
    </source>
</reference>
<proteinExistence type="predicted"/>
<dbReference type="InterPro" id="IPR001296">
    <property type="entry name" value="Glyco_trans_1"/>
</dbReference>
<gene>
    <name evidence="2" type="ORF">G3O08_11085</name>
</gene>
<comment type="caution">
    <text evidence="2">The sequence shown here is derived from an EMBL/GenBank/DDBJ whole genome shotgun (WGS) entry which is preliminary data.</text>
</comment>
<dbReference type="AlphaFoldDB" id="A0A7K3WQT9"/>